<evidence type="ECO:0000259" key="10">
    <source>
        <dbReference type="PROSITE" id="PS50011"/>
    </source>
</evidence>
<dbReference type="GO" id="GO:0004709">
    <property type="term" value="F:MAP kinase kinase kinase activity"/>
    <property type="evidence" value="ECO:0007669"/>
    <property type="project" value="UniProtKB-EC"/>
</dbReference>
<proteinExistence type="inferred from homology"/>
<evidence type="ECO:0000256" key="5">
    <source>
        <dbReference type="ARBA" id="ARBA00047559"/>
    </source>
</evidence>
<dbReference type="PROSITE" id="PS50011">
    <property type="entry name" value="PROTEIN_KINASE_DOM"/>
    <property type="match status" value="1"/>
</dbReference>
<name>A0A0H2REC4_9AGAM</name>
<dbReference type="InterPro" id="IPR000719">
    <property type="entry name" value="Prot_kinase_dom"/>
</dbReference>
<dbReference type="PROSITE" id="PS00108">
    <property type="entry name" value="PROTEIN_KINASE_ST"/>
    <property type="match status" value="1"/>
</dbReference>
<dbReference type="InterPro" id="IPR001452">
    <property type="entry name" value="SH3_domain"/>
</dbReference>
<dbReference type="Proteomes" id="UP000053477">
    <property type="component" value="Unassembled WGS sequence"/>
</dbReference>
<dbReference type="InterPro" id="IPR008271">
    <property type="entry name" value="Ser/Thr_kinase_AS"/>
</dbReference>
<comment type="similarity">
    <text evidence="2">Belongs to the protein kinase superfamily. STE Ser/Thr protein kinase family. MAP kinase kinase kinase subfamily.</text>
</comment>
<evidence type="ECO:0000256" key="8">
    <source>
        <dbReference type="SAM" id="MobiDB-lite"/>
    </source>
</evidence>
<dbReference type="PANTHER" id="PTHR44329">
    <property type="entry name" value="SERINE/THREONINE-PROTEIN KINASE TNNI3K-RELATED"/>
    <property type="match status" value="1"/>
</dbReference>
<dbReference type="InterPro" id="IPR011009">
    <property type="entry name" value="Kinase-like_dom_sf"/>
</dbReference>
<dbReference type="PRINTS" id="PR00109">
    <property type="entry name" value="TYRKINASE"/>
</dbReference>
<evidence type="ECO:0000259" key="11">
    <source>
        <dbReference type="PROSITE" id="PS50200"/>
    </source>
</evidence>
<evidence type="ECO:0000256" key="1">
    <source>
        <dbReference type="ARBA" id="ARBA00001946"/>
    </source>
</evidence>
<feature type="region of interest" description="Disordered" evidence="8">
    <location>
        <begin position="292"/>
        <end position="314"/>
    </location>
</feature>
<feature type="domain" description="Protein kinase" evidence="10">
    <location>
        <begin position="22"/>
        <end position="290"/>
    </location>
</feature>
<dbReference type="Pfam" id="PF00069">
    <property type="entry name" value="Pkinase"/>
    <property type="match status" value="1"/>
</dbReference>
<keyword evidence="4 7" id="KW-0728">SH3 domain</keyword>
<keyword evidence="12" id="KW-0418">Kinase</keyword>
<keyword evidence="13" id="KW-1185">Reference proteome</keyword>
<dbReference type="PROSITE" id="PS50002">
    <property type="entry name" value="SH3"/>
    <property type="match status" value="2"/>
</dbReference>
<evidence type="ECO:0000256" key="2">
    <source>
        <dbReference type="ARBA" id="ARBA00006529"/>
    </source>
</evidence>
<evidence type="ECO:0000256" key="7">
    <source>
        <dbReference type="PROSITE-ProRule" id="PRU00192"/>
    </source>
</evidence>
<evidence type="ECO:0000256" key="4">
    <source>
        <dbReference type="ARBA" id="ARBA00022443"/>
    </source>
</evidence>
<dbReference type="EMBL" id="KQ086033">
    <property type="protein sequence ID" value="KLO10195.1"/>
    <property type="molecule type" value="Genomic_DNA"/>
</dbReference>
<feature type="domain" description="SH3" evidence="9">
    <location>
        <begin position="508"/>
        <end position="577"/>
    </location>
</feature>
<evidence type="ECO:0000256" key="3">
    <source>
        <dbReference type="ARBA" id="ARBA00012406"/>
    </source>
</evidence>
<dbReference type="PROSITE" id="PS50200">
    <property type="entry name" value="RA"/>
    <property type="match status" value="1"/>
</dbReference>
<dbReference type="PANTHER" id="PTHR44329:SF214">
    <property type="entry name" value="PROTEIN KINASE DOMAIN-CONTAINING PROTEIN"/>
    <property type="match status" value="1"/>
</dbReference>
<dbReference type="OrthoDB" id="4062651at2759"/>
<dbReference type="Gene3D" id="1.10.510.10">
    <property type="entry name" value="Transferase(Phosphotransferase) domain 1"/>
    <property type="match status" value="1"/>
</dbReference>
<evidence type="ECO:0000313" key="12">
    <source>
        <dbReference type="EMBL" id="KLO10195.1"/>
    </source>
</evidence>
<reference evidence="12 13" key="1">
    <citation type="submission" date="2015-04" db="EMBL/GenBank/DDBJ databases">
        <title>Complete genome sequence of Schizopora paradoxa KUC8140, a cosmopolitan wood degrader in East Asia.</title>
        <authorList>
            <consortium name="DOE Joint Genome Institute"/>
            <person name="Min B."/>
            <person name="Park H."/>
            <person name="Jang Y."/>
            <person name="Kim J.-J."/>
            <person name="Kim K.H."/>
            <person name="Pangilinan J."/>
            <person name="Lipzen A."/>
            <person name="Riley R."/>
            <person name="Grigoriev I.V."/>
            <person name="Spatafora J.W."/>
            <person name="Choi I.-G."/>
        </authorList>
    </citation>
    <scope>NUCLEOTIDE SEQUENCE [LARGE SCALE GENOMIC DNA]</scope>
    <source>
        <strain evidence="12 13">KUC8140</strain>
    </source>
</reference>
<dbReference type="Gene3D" id="2.30.30.40">
    <property type="entry name" value="SH3 Domains"/>
    <property type="match status" value="1"/>
</dbReference>
<protein>
    <recommendedName>
        <fullName evidence="3">mitogen-activated protein kinase kinase kinase</fullName>
        <ecNumber evidence="3">2.7.11.25</ecNumber>
    </recommendedName>
</protein>
<gene>
    <name evidence="12" type="ORF">SCHPADRAFT_856874</name>
</gene>
<dbReference type="SUPFAM" id="SSF50044">
    <property type="entry name" value="SH3-domain"/>
    <property type="match status" value="2"/>
</dbReference>
<dbReference type="InterPro" id="IPR001245">
    <property type="entry name" value="Ser-Thr/Tyr_kinase_cat_dom"/>
</dbReference>
<accession>A0A0H2REC4</accession>
<organism evidence="12 13">
    <name type="scientific">Schizopora paradoxa</name>
    <dbReference type="NCBI Taxonomy" id="27342"/>
    <lineage>
        <taxon>Eukaryota</taxon>
        <taxon>Fungi</taxon>
        <taxon>Dikarya</taxon>
        <taxon>Basidiomycota</taxon>
        <taxon>Agaricomycotina</taxon>
        <taxon>Agaricomycetes</taxon>
        <taxon>Hymenochaetales</taxon>
        <taxon>Schizoporaceae</taxon>
        <taxon>Schizopora</taxon>
    </lineage>
</organism>
<evidence type="ECO:0000256" key="6">
    <source>
        <dbReference type="ARBA" id="ARBA00048329"/>
    </source>
</evidence>
<dbReference type="InterPro" id="IPR000159">
    <property type="entry name" value="RA_dom"/>
</dbReference>
<dbReference type="InterPro" id="IPR051681">
    <property type="entry name" value="Ser/Thr_Kinases-Pseudokinases"/>
</dbReference>
<feature type="domain" description="Ras-associating" evidence="11">
    <location>
        <begin position="419"/>
        <end position="470"/>
    </location>
</feature>
<comment type="catalytic activity">
    <reaction evidence="6">
        <text>L-seryl-[protein] + ATP = O-phospho-L-seryl-[protein] + ADP + H(+)</text>
        <dbReference type="Rhea" id="RHEA:17989"/>
        <dbReference type="Rhea" id="RHEA-COMP:9863"/>
        <dbReference type="Rhea" id="RHEA-COMP:11604"/>
        <dbReference type="ChEBI" id="CHEBI:15378"/>
        <dbReference type="ChEBI" id="CHEBI:29999"/>
        <dbReference type="ChEBI" id="CHEBI:30616"/>
        <dbReference type="ChEBI" id="CHEBI:83421"/>
        <dbReference type="ChEBI" id="CHEBI:456216"/>
        <dbReference type="EC" id="2.7.11.25"/>
    </reaction>
</comment>
<dbReference type="SMART" id="SM00326">
    <property type="entry name" value="SH3"/>
    <property type="match status" value="2"/>
</dbReference>
<sequence length="697" mass="78175">MEQLKDILAGLSHLDLGDQIVNKQVHASRYGSSCDVYSAWSNKHNKKVAVKQIRVFMIKDQVFAKRLAREIRIWAALDDKNVLPFFGYTLEGQNMTPSFVSEWMEHGNLHDFMKSFPRGSIETCTMLIGIASGLSHLHSKGIIHADLKSHNVLISADKSPLLADFGLSLMLNHSQTSPGTSNSTRGTLRWMARELFLSPNDESPRYNVMSDIWSLGMVTYELLSWDVPFFRAKADAYVLFAIIGGQLPERPETSEDSRVFDQLWEFCELCWADFGSRPSARESMAILSSIEREARKEPGESNASSEISTSLRNRRSRTNLCHPFESDNSRALVRVSQVALLPQPSYSAHEEVHLQRGNSITASPNSSFVLANSAHRKQPLRTDNTNLPTFSEVLKGFKASIEDPVWKILPYALKKYASKVNDKEWRNYAIIIRYDSKERCLSYDDKLLLLFQMLKNAKKNPDVYLMHIDSIQTPFELVTRTPRGRSLSKQSRKELEDRTDSMVAALASGVSYAVAISPRLGEEEDELDVAIDDAFIILSREKLWRFVQRDLTGDVAVNPDTGERGWVPSFCLLETNIPVAVAIEAAKVARCSASGSPPPSSSPAARGPILPLNILSTSLPGVALMDYKKRGDDELDLVRNDFLRVYRQYNHWSYAVKESGGDRGWVPSWFIAKVRCVDQVSPTLPVSTADSVSTSNS</sequence>
<dbReference type="InterPro" id="IPR036028">
    <property type="entry name" value="SH3-like_dom_sf"/>
</dbReference>
<dbReference type="Pfam" id="PF00018">
    <property type="entry name" value="SH3_1"/>
    <property type="match status" value="1"/>
</dbReference>
<dbReference type="InParanoid" id="A0A0H2REC4"/>
<dbReference type="CDD" id="cd00174">
    <property type="entry name" value="SH3"/>
    <property type="match status" value="1"/>
</dbReference>
<dbReference type="SMART" id="SM00220">
    <property type="entry name" value="S_TKc"/>
    <property type="match status" value="1"/>
</dbReference>
<dbReference type="EC" id="2.7.11.25" evidence="3"/>
<evidence type="ECO:0000313" key="13">
    <source>
        <dbReference type="Proteomes" id="UP000053477"/>
    </source>
</evidence>
<keyword evidence="12" id="KW-0808">Transferase</keyword>
<dbReference type="AlphaFoldDB" id="A0A0H2REC4"/>
<feature type="domain" description="SH3" evidence="9">
    <location>
        <begin position="616"/>
        <end position="676"/>
    </location>
</feature>
<comment type="catalytic activity">
    <reaction evidence="5">
        <text>L-threonyl-[protein] + ATP = O-phospho-L-threonyl-[protein] + ADP + H(+)</text>
        <dbReference type="Rhea" id="RHEA:46608"/>
        <dbReference type="Rhea" id="RHEA-COMP:11060"/>
        <dbReference type="Rhea" id="RHEA-COMP:11605"/>
        <dbReference type="ChEBI" id="CHEBI:15378"/>
        <dbReference type="ChEBI" id="CHEBI:30013"/>
        <dbReference type="ChEBI" id="CHEBI:30616"/>
        <dbReference type="ChEBI" id="CHEBI:61977"/>
        <dbReference type="ChEBI" id="CHEBI:456216"/>
        <dbReference type="EC" id="2.7.11.25"/>
    </reaction>
</comment>
<evidence type="ECO:0000259" key="9">
    <source>
        <dbReference type="PROSITE" id="PS50002"/>
    </source>
</evidence>
<dbReference type="SUPFAM" id="SSF56112">
    <property type="entry name" value="Protein kinase-like (PK-like)"/>
    <property type="match status" value="1"/>
</dbReference>
<dbReference type="GO" id="GO:0005524">
    <property type="term" value="F:ATP binding"/>
    <property type="evidence" value="ECO:0007669"/>
    <property type="project" value="InterPro"/>
</dbReference>
<dbReference type="CDD" id="cd01786">
    <property type="entry name" value="RA_STE50"/>
    <property type="match status" value="1"/>
</dbReference>
<comment type="cofactor">
    <cofactor evidence="1">
        <name>Mg(2+)</name>
        <dbReference type="ChEBI" id="CHEBI:18420"/>
    </cofactor>
</comment>